<dbReference type="Gene3D" id="3.60.20.10">
    <property type="entry name" value="Glutamine Phosphoribosylpyrophosphate, subunit 1, domain 1"/>
    <property type="match status" value="1"/>
</dbReference>
<dbReference type="InterPro" id="IPR050711">
    <property type="entry name" value="ET-N_metabolism_enzyme"/>
</dbReference>
<dbReference type="GO" id="GO:0006537">
    <property type="term" value="P:glutamate biosynthetic process"/>
    <property type="evidence" value="ECO:0007669"/>
    <property type="project" value="UniProtKB-KW"/>
</dbReference>
<dbReference type="InterPro" id="IPR029055">
    <property type="entry name" value="Ntn_hydrolases_N"/>
</dbReference>
<dbReference type="STRING" id="104452.A0A0L7LPF8"/>
<evidence type="ECO:0000256" key="10">
    <source>
        <dbReference type="ARBA" id="ARBA00023004"/>
    </source>
</evidence>
<evidence type="ECO:0000256" key="4">
    <source>
        <dbReference type="ARBA" id="ARBA00022605"/>
    </source>
</evidence>
<gene>
    <name evidence="17" type="ORF">OBRU01_04477</name>
</gene>
<organism evidence="17 18">
    <name type="scientific">Operophtera brumata</name>
    <name type="common">Winter moth</name>
    <name type="synonym">Phalaena brumata</name>
    <dbReference type="NCBI Taxonomy" id="104452"/>
    <lineage>
        <taxon>Eukaryota</taxon>
        <taxon>Metazoa</taxon>
        <taxon>Ecdysozoa</taxon>
        <taxon>Arthropoda</taxon>
        <taxon>Hexapoda</taxon>
        <taxon>Insecta</taxon>
        <taxon>Pterygota</taxon>
        <taxon>Neoptera</taxon>
        <taxon>Endopterygota</taxon>
        <taxon>Lepidoptera</taxon>
        <taxon>Glossata</taxon>
        <taxon>Ditrysia</taxon>
        <taxon>Geometroidea</taxon>
        <taxon>Geometridae</taxon>
        <taxon>Larentiinae</taxon>
        <taxon>Operophtera</taxon>
    </lineage>
</organism>
<comment type="cofactor">
    <cofactor evidence="1">
        <name>FMN</name>
        <dbReference type="ChEBI" id="CHEBI:58210"/>
    </cofactor>
</comment>
<evidence type="ECO:0000256" key="11">
    <source>
        <dbReference type="ARBA" id="ARBA00023014"/>
    </source>
</evidence>
<keyword evidence="7" id="KW-0479">Metal-binding</keyword>
<evidence type="ECO:0000259" key="16">
    <source>
        <dbReference type="PROSITE" id="PS51278"/>
    </source>
</evidence>
<name>A0A0L7LPF8_OPEBR</name>
<evidence type="ECO:0000256" key="8">
    <source>
        <dbReference type="ARBA" id="ARBA00022962"/>
    </source>
</evidence>
<comment type="caution">
    <text evidence="17">The sequence shown here is derived from an EMBL/GenBank/DDBJ whole genome shotgun (WGS) entry which is preliminary data.</text>
</comment>
<keyword evidence="9" id="KW-0560">Oxidoreductase</keyword>
<dbReference type="SUPFAM" id="SSF56235">
    <property type="entry name" value="N-terminal nucleophile aminohydrolases (Ntn hydrolases)"/>
    <property type="match status" value="1"/>
</dbReference>
<dbReference type="Proteomes" id="UP000037510">
    <property type="component" value="Unassembled WGS sequence"/>
</dbReference>
<dbReference type="Pfam" id="PF00310">
    <property type="entry name" value="GATase_2"/>
    <property type="match status" value="1"/>
</dbReference>
<comment type="pathway">
    <text evidence="14">Amino-acid biosynthesis; L-glutamate biosynthesis via GLT pathway; L-glutamate from 2-oxoglutarate and L-glutamine (ferredoxin route): step 1/1.</text>
</comment>
<keyword evidence="5" id="KW-0285">Flavoprotein</keyword>
<evidence type="ECO:0000256" key="2">
    <source>
        <dbReference type="ARBA" id="ARBA00001927"/>
    </source>
</evidence>
<evidence type="ECO:0000256" key="1">
    <source>
        <dbReference type="ARBA" id="ARBA00001917"/>
    </source>
</evidence>
<dbReference type="GO" id="GO:0016041">
    <property type="term" value="F:glutamate synthase (ferredoxin) activity"/>
    <property type="evidence" value="ECO:0007669"/>
    <property type="project" value="UniProtKB-EC"/>
</dbReference>
<evidence type="ECO:0000256" key="6">
    <source>
        <dbReference type="ARBA" id="ARBA00022643"/>
    </source>
</evidence>
<evidence type="ECO:0000256" key="3">
    <source>
        <dbReference type="ARBA" id="ARBA00009716"/>
    </source>
</evidence>
<evidence type="ECO:0000256" key="14">
    <source>
        <dbReference type="ARBA" id="ARBA00037928"/>
    </source>
</evidence>
<dbReference type="OrthoDB" id="4327079at2759"/>
<sequence>MEWEGPPKQGLYDPQNEHEACGVGFVVAIDGKRTHKIVRDAEVLAKRMEHRGACACDNDTGDGAGVLTAIPHQFYCAQLR</sequence>
<dbReference type="GO" id="GO:0051538">
    <property type="term" value="F:3 iron, 4 sulfur cluster binding"/>
    <property type="evidence" value="ECO:0007669"/>
    <property type="project" value="UniProtKB-KW"/>
</dbReference>
<dbReference type="PANTHER" id="PTHR11938:SF133">
    <property type="entry name" value="GLUTAMATE SYNTHASE (NADH)"/>
    <property type="match status" value="1"/>
</dbReference>
<comment type="similarity">
    <text evidence="3">Belongs to the glutamate synthase family.</text>
</comment>
<dbReference type="GO" id="GO:0019676">
    <property type="term" value="P:ammonia assimilation cycle"/>
    <property type="evidence" value="ECO:0007669"/>
    <property type="project" value="TreeGrafter"/>
</dbReference>
<keyword evidence="8" id="KW-0315">Glutamine amidotransferase</keyword>
<dbReference type="InterPro" id="IPR017932">
    <property type="entry name" value="GATase_2_dom"/>
</dbReference>
<dbReference type="PANTHER" id="PTHR11938">
    <property type="entry name" value="FAD NADPH DEHYDROGENASE/OXIDOREDUCTASE"/>
    <property type="match status" value="1"/>
</dbReference>
<evidence type="ECO:0000256" key="13">
    <source>
        <dbReference type="ARBA" id="ARBA00023291"/>
    </source>
</evidence>
<keyword evidence="10" id="KW-0408">Iron</keyword>
<evidence type="ECO:0000313" key="17">
    <source>
        <dbReference type="EMBL" id="KOB77264.1"/>
    </source>
</evidence>
<keyword evidence="6" id="KW-0288">FMN</keyword>
<evidence type="ECO:0000256" key="7">
    <source>
        <dbReference type="ARBA" id="ARBA00022723"/>
    </source>
</evidence>
<evidence type="ECO:0000256" key="5">
    <source>
        <dbReference type="ARBA" id="ARBA00022630"/>
    </source>
</evidence>
<comment type="cofactor">
    <cofactor evidence="2">
        <name>[3Fe-4S] cluster</name>
        <dbReference type="ChEBI" id="CHEBI:21137"/>
    </cofactor>
</comment>
<protein>
    <recommendedName>
        <fullName evidence="15">glutamate synthase (ferredoxin)</fullName>
        <ecNumber evidence="15">1.4.7.1</ecNumber>
    </recommendedName>
</protein>
<evidence type="ECO:0000256" key="12">
    <source>
        <dbReference type="ARBA" id="ARBA00023164"/>
    </source>
</evidence>
<keyword evidence="13" id="KW-0003">3Fe-4S</keyword>
<evidence type="ECO:0000256" key="15">
    <source>
        <dbReference type="ARBA" id="ARBA00039085"/>
    </source>
</evidence>
<dbReference type="GO" id="GO:0016040">
    <property type="term" value="F:glutamate synthase (NADH) activity"/>
    <property type="evidence" value="ECO:0007669"/>
    <property type="project" value="TreeGrafter"/>
</dbReference>
<dbReference type="EMBL" id="JTDY01000422">
    <property type="protein sequence ID" value="KOB77264.1"/>
    <property type="molecule type" value="Genomic_DNA"/>
</dbReference>
<feature type="domain" description="Glutamine amidotransferase type-2" evidence="16">
    <location>
        <begin position="21"/>
        <end position="80"/>
    </location>
</feature>
<accession>A0A0L7LPF8</accession>
<dbReference type="EC" id="1.4.7.1" evidence="15"/>
<dbReference type="PROSITE" id="PS51278">
    <property type="entry name" value="GATASE_TYPE_2"/>
    <property type="match status" value="1"/>
</dbReference>
<reference evidence="17 18" key="1">
    <citation type="journal article" date="2015" name="Genome Biol. Evol.">
        <title>The genome of winter moth (Operophtera brumata) provides a genomic perspective on sexual dimorphism and phenology.</title>
        <authorList>
            <person name="Derks M.F."/>
            <person name="Smit S."/>
            <person name="Salis L."/>
            <person name="Schijlen E."/>
            <person name="Bossers A."/>
            <person name="Mateman C."/>
            <person name="Pijl A.S."/>
            <person name="de Ridder D."/>
            <person name="Groenen M.A."/>
            <person name="Visser M.E."/>
            <person name="Megens H.J."/>
        </authorList>
    </citation>
    <scope>NUCLEOTIDE SEQUENCE [LARGE SCALE GENOMIC DNA]</scope>
    <source>
        <strain evidence="17">WM2013NL</strain>
        <tissue evidence="17">Head and thorax</tissue>
    </source>
</reference>
<keyword evidence="4" id="KW-0028">Amino-acid biosynthesis</keyword>
<dbReference type="AlphaFoldDB" id="A0A0L7LPF8"/>
<evidence type="ECO:0000256" key="9">
    <source>
        <dbReference type="ARBA" id="ARBA00023002"/>
    </source>
</evidence>
<keyword evidence="11" id="KW-0411">Iron-sulfur</keyword>
<proteinExistence type="inferred from homology"/>
<dbReference type="GO" id="GO:0046872">
    <property type="term" value="F:metal ion binding"/>
    <property type="evidence" value="ECO:0007669"/>
    <property type="project" value="UniProtKB-KW"/>
</dbReference>
<keyword evidence="18" id="KW-1185">Reference proteome</keyword>
<evidence type="ECO:0000313" key="18">
    <source>
        <dbReference type="Proteomes" id="UP000037510"/>
    </source>
</evidence>
<keyword evidence="12" id="KW-0314">Glutamate biosynthesis</keyword>